<evidence type="ECO:0000313" key="8">
    <source>
        <dbReference type="Proteomes" id="UP000194933"/>
    </source>
</evidence>
<dbReference type="GO" id="GO:0003677">
    <property type="term" value="F:DNA binding"/>
    <property type="evidence" value="ECO:0007669"/>
    <property type="project" value="UniProtKB-KW"/>
</dbReference>
<evidence type="ECO:0000256" key="3">
    <source>
        <dbReference type="ARBA" id="ARBA00023015"/>
    </source>
</evidence>
<evidence type="ECO:0000313" key="7">
    <source>
        <dbReference type="EMBL" id="OTP11875.1"/>
    </source>
</evidence>
<evidence type="ECO:0000259" key="6">
    <source>
        <dbReference type="PROSITE" id="PS50995"/>
    </source>
</evidence>
<dbReference type="InterPro" id="IPR036390">
    <property type="entry name" value="WH_DNA-bd_sf"/>
</dbReference>
<dbReference type="Pfam" id="PF22381">
    <property type="entry name" value="Staph_reg_Sar_Rot"/>
    <property type="match status" value="1"/>
</dbReference>
<dbReference type="Proteomes" id="UP000194933">
    <property type="component" value="Unassembled WGS sequence"/>
</dbReference>
<proteinExistence type="predicted"/>
<dbReference type="FunFam" id="1.10.10.10:FF:000163">
    <property type="entry name" value="MarR family transcriptional regulator"/>
    <property type="match status" value="1"/>
</dbReference>
<reference evidence="7 8" key="1">
    <citation type="submission" date="2017-05" db="EMBL/GenBank/DDBJ databases">
        <title>The Genome Sequence of Enterococcus sp. 10A9_DIV0425.</title>
        <authorList>
            <consortium name="The Broad Institute Genomics Platform"/>
            <consortium name="The Broad Institute Genomic Center for Infectious Diseases"/>
            <person name="Earl A."/>
            <person name="Manson A."/>
            <person name="Schwartman J."/>
            <person name="Gilmore M."/>
            <person name="Abouelleil A."/>
            <person name="Cao P."/>
            <person name="Chapman S."/>
            <person name="Cusick C."/>
            <person name="Shea T."/>
            <person name="Young S."/>
            <person name="Neafsey D."/>
            <person name="Nusbaum C."/>
            <person name="Birren B."/>
        </authorList>
    </citation>
    <scope>NUCLEOTIDE SEQUENCE [LARGE SCALE GENOMIC DNA]</scope>
    <source>
        <strain evidence="7 8">10A9_DIV0425</strain>
    </source>
</reference>
<keyword evidence="4 7" id="KW-0238">DNA-binding</keyword>
<dbReference type="InterPro" id="IPR036388">
    <property type="entry name" value="WH-like_DNA-bd_sf"/>
</dbReference>
<name>A0A2C9XNU8_9ENTE</name>
<evidence type="ECO:0000256" key="2">
    <source>
        <dbReference type="ARBA" id="ARBA00022490"/>
    </source>
</evidence>
<keyword evidence="8" id="KW-1185">Reference proteome</keyword>
<dbReference type="AlphaFoldDB" id="A0A2C9XNU8"/>
<evidence type="ECO:0000256" key="4">
    <source>
        <dbReference type="ARBA" id="ARBA00023125"/>
    </source>
</evidence>
<dbReference type="EMBL" id="NGMO01000001">
    <property type="protein sequence ID" value="OTP11875.1"/>
    <property type="molecule type" value="Genomic_DNA"/>
</dbReference>
<dbReference type="InterPro" id="IPR055166">
    <property type="entry name" value="Transc_reg_Sar_Rot_HTH"/>
</dbReference>
<keyword evidence="2" id="KW-0963">Cytoplasm</keyword>
<gene>
    <name evidence="7" type="ORF">A5844_000089</name>
</gene>
<dbReference type="PROSITE" id="PS50995">
    <property type="entry name" value="HTH_MARR_2"/>
    <property type="match status" value="1"/>
</dbReference>
<dbReference type="SUPFAM" id="SSF46785">
    <property type="entry name" value="Winged helix' DNA-binding domain"/>
    <property type="match status" value="1"/>
</dbReference>
<comment type="caution">
    <text evidence="7">The sequence shown here is derived from an EMBL/GenBank/DDBJ whole genome shotgun (WGS) entry which is preliminary data.</text>
</comment>
<evidence type="ECO:0000256" key="1">
    <source>
        <dbReference type="ARBA" id="ARBA00004496"/>
    </source>
</evidence>
<dbReference type="STRING" id="1987383.A5844_000089"/>
<dbReference type="InterPro" id="IPR000835">
    <property type="entry name" value="HTH_MarR-typ"/>
</dbReference>
<keyword evidence="3" id="KW-0805">Transcription regulation</keyword>
<dbReference type="PANTHER" id="PTHR33164">
    <property type="entry name" value="TRANSCRIPTIONAL REGULATOR, MARR FAMILY"/>
    <property type="match status" value="1"/>
</dbReference>
<dbReference type="PANTHER" id="PTHR33164:SF5">
    <property type="entry name" value="ORGANIC HYDROPEROXIDE RESISTANCE TRANSCRIPTIONAL REGULATOR"/>
    <property type="match status" value="1"/>
</dbReference>
<dbReference type="SMART" id="SM00347">
    <property type="entry name" value="HTH_MARR"/>
    <property type="match status" value="1"/>
</dbReference>
<protein>
    <submittedName>
        <fullName evidence="7">DNA-binding transcriptional repressor MarR</fullName>
    </submittedName>
</protein>
<accession>A0A2C9XNU8</accession>
<keyword evidence="5" id="KW-0804">Transcription</keyword>
<dbReference type="Gene3D" id="1.10.10.10">
    <property type="entry name" value="Winged helix-like DNA-binding domain superfamily/Winged helix DNA-binding domain"/>
    <property type="match status" value="1"/>
</dbReference>
<organism evidence="7 8">
    <name type="scientific">Candidatus Enterococcus wittei</name>
    <dbReference type="NCBI Taxonomy" id="1987383"/>
    <lineage>
        <taxon>Bacteria</taxon>
        <taxon>Bacillati</taxon>
        <taxon>Bacillota</taxon>
        <taxon>Bacilli</taxon>
        <taxon>Lactobacillales</taxon>
        <taxon>Enterococcaceae</taxon>
        <taxon>Enterococcus</taxon>
    </lineage>
</organism>
<dbReference type="GO" id="GO:0006950">
    <property type="term" value="P:response to stress"/>
    <property type="evidence" value="ECO:0007669"/>
    <property type="project" value="TreeGrafter"/>
</dbReference>
<comment type="subcellular location">
    <subcellularLocation>
        <location evidence="1">Cytoplasm</location>
    </subcellularLocation>
</comment>
<feature type="domain" description="HTH marR-type" evidence="6">
    <location>
        <begin position="12"/>
        <end position="142"/>
    </location>
</feature>
<dbReference type="GO" id="GO:0003700">
    <property type="term" value="F:DNA-binding transcription factor activity"/>
    <property type="evidence" value="ECO:0007669"/>
    <property type="project" value="InterPro"/>
</dbReference>
<dbReference type="InterPro" id="IPR039422">
    <property type="entry name" value="MarR/SlyA-like"/>
</dbReference>
<dbReference type="GO" id="GO:0005737">
    <property type="term" value="C:cytoplasm"/>
    <property type="evidence" value="ECO:0007669"/>
    <property type="project" value="UniProtKB-SubCell"/>
</dbReference>
<evidence type="ECO:0000256" key="5">
    <source>
        <dbReference type="ARBA" id="ARBA00023163"/>
    </source>
</evidence>
<sequence length="148" mass="17264">MEVVNLEELLLENQLCFPLYATSKEIIRYYGPLLKPLNLTYTQYLVMLVLWEKKRTNVKELGHLLCLDSGTLTPVLKKLADKNYLERNREPLDERILILTLTPTGDALQEKAKDIPTKIKDFLPLEPEELTLLLQLTKKMLVHFEQDK</sequence>